<gene>
    <name evidence="15" type="ORF">CSPHI_03080</name>
</gene>
<dbReference type="Proteomes" id="UP000185469">
    <property type="component" value="Chromosome"/>
</dbReference>
<dbReference type="InterPro" id="IPR038063">
    <property type="entry name" value="Transpep_catalytic_dom"/>
</dbReference>
<dbReference type="GO" id="GO:0005576">
    <property type="term" value="C:extracellular region"/>
    <property type="evidence" value="ECO:0007669"/>
    <property type="project" value="TreeGrafter"/>
</dbReference>
<comment type="pathway">
    <text evidence="1 13">Cell wall biogenesis; peptidoglycan biosynthesis.</text>
</comment>
<evidence type="ECO:0000313" key="16">
    <source>
        <dbReference type="Proteomes" id="UP000185469"/>
    </source>
</evidence>
<dbReference type="Pfam" id="PF17964">
    <property type="entry name" value="Big_10"/>
    <property type="match status" value="1"/>
</dbReference>
<keyword evidence="10" id="KW-0012">Acyltransferase</keyword>
<dbReference type="SUPFAM" id="SSF141523">
    <property type="entry name" value="L,D-transpeptidase catalytic domain-like"/>
    <property type="match status" value="1"/>
</dbReference>
<dbReference type="GO" id="GO:0008360">
    <property type="term" value="P:regulation of cell shape"/>
    <property type="evidence" value="ECO:0007669"/>
    <property type="project" value="UniProtKB-UniRule"/>
</dbReference>
<keyword evidence="4" id="KW-0732">Signal</keyword>
<dbReference type="CDD" id="cd13432">
    <property type="entry name" value="LDT_IgD_like_2"/>
    <property type="match status" value="1"/>
</dbReference>
<dbReference type="AlphaFoldDB" id="A0A1L7CWR2"/>
<evidence type="ECO:0000256" key="4">
    <source>
        <dbReference type="ARBA" id="ARBA00022729"/>
    </source>
</evidence>
<dbReference type="Gene3D" id="2.60.40.3780">
    <property type="match status" value="1"/>
</dbReference>
<name>A0A1L7CWR2_9CORY</name>
<dbReference type="GO" id="GO:0071555">
    <property type="term" value="P:cell wall organization"/>
    <property type="evidence" value="ECO:0007669"/>
    <property type="project" value="UniProtKB-UniRule"/>
</dbReference>
<evidence type="ECO:0000256" key="2">
    <source>
        <dbReference type="ARBA" id="ARBA00022475"/>
    </source>
</evidence>
<evidence type="ECO:0000256" key="12">
    <source>
        <dbReference type="ARBA" id="ARBA00060592"/>
    </source>
</evidence>
<keyword evidence="3" id="KW-0808">Transferase</keyword>
<dbReference type="CDD" id="cd16913">
    <property type="entry name" value="YkuD_like"/>
    <property type="match status" value="1"/>
</dbReference>
<dbReference type="EMBL" id="CP009248">
    <property type="protein sequence ID" value="APT90222.1"/>
    <property type="molecule type" value="Genomic_DNA"/>
</dbReference>
<feature type="active site" description="Nucleophile" evidence="13">
    <location>
        <position position="325"/>
    </location>
</feature>
<dbReference type="GO" id="GO:0018104">
    <property type="term" value="P:peptidoglycan-protein cross-linking"/>
    <property type="evidence" value="ECO:0007669"/>
    <property type="project" value="TreeGrafter"/>
</dbReference>
<evidence type="ECO:0000256" key="6">
    <source>
        <dbReference type="ARBA" id="ARBA00022984"/>
    </source>
</evidence>
<proteinExistence type="predicted"/>
<evidence type="ECO:0000256" key="1">
    <source>
        <dbReference type="ARBA" id="ARBA00004752"/>
    </source>
</evidence>
<dbReference type="Pfam" id="PF03734">
    <property type="entry name" value="YkuD"/>
    <property type="match status" value="1"/>
</dbReference>
<evidence type="ECO:0000256" key="10">
    <source>
        <dbReference type="ARBA" id="ARBA00023315"/>
    </source>
</evidence>
<keyword evidence="2" id="KW-1003">Cell membrane</keyword>
<dbReference type="InterPro" id="IPR005490">
    <property type="entry name" value="LD_TPept_cat_dom"/>
</dbReference>
<evidence type="ECO:0000256" key="11">
    <source>
        <dbReference type="ARBA" id="ARBA00023316"/>
    </source>
</evidence>
<dbReference type="GO" id="GO:0016746">
    <property type="term" value="F:acyltransferase activity"/>
    <property type="evidence" value="ECO:0007669"/>
    <property type="project" value="UniProtKB-KW"/>
</dbReference>
<dbReference type="KEGG" id="csph:CSPHI_03080"/>
<keyword evidence="6 13" id="KW-0573">Peptidoglycan synthesis</keyword>
<dbReference type="InterPro" id="IPR050979">
    <property type="entry name" value="LD-transpeptidase"/>
</dbReference>
<dbReference type="PANTHER" id="PTHR30582">
    <property type="entry name" value="L,D-TRANSPEPTIDASE"/>
    <property type="match status" value="1"/>
</dbReference>
<dbReference type="InterPro" id="IPR041280">
    <property type="entry name" value="Big_10"/>
</dbReference>
<evidence type="ECO:0000256" key="9">
    <source>
        <dbReference type="ARBA" id="ARBA00023288"/>
    </source>
</evidence>
<keyword evidence="9" id="KW-0449">Lipoprotein</keyword>
<feature type="active site" description="Proton donor/acceptor" evidence="13">
    <location>
        <position position="307"/>
    </location>
</feature>
<feature type="domain" description="L,D-TPase catalytic" evidence="14">
    <location>
        <begin position="225"/>
        <end position="349"/>
    </location>
</feature>
<keyword evidence="8" id="KW-0564">Palmitate</keyword>
<dbReference type="PROSITE" id="PS52029">
    <property type="entry name" value="LD_TPASE"/>
    <property type="match status" value="1"/>
</dbReference>
<keyword evidence="11 13" id="KW-0961">Cell wall biogenesis/degradation</keyword>
<evidence type="ECO:0000256" key="7">
    <source>
        <dbReference type="ARBA" id="ARBA00023136"/>
    </source>
</evidence>
<keyword evidence="16" id="KW-1185">Reference proteome</keyword>
<dbReference type="FunFam" id="2.40.440.10:FF:000005">
    <property type="entry name" value="L,D-transpeptidase 2"/>
    <property type="match status" value="1"/>
</dbReference>
<evidence type="ECO:0000256" key="5">
    <source>
        <dbReference type="ARBA" id="ARBA00022960"/>
    </source>
</evidence>
<dbReference type="Gene3D" id="2.40.440.10">
    <property type="entry name" value="L,D-transpeptidase catalytic domain-like"/>
    <property type="match status" value="1"/>
</dbReference>
<evidence type="ECO:0000256" key="13">
    <source>
        <dbReference type="PROSITE-ProRule" id="PRU01373"/>
    </source>
</evidence>
<keyword evidence="7" id="KW-0472">Membrane</keyword>
<sequence>MAAAGVAALGLVACTVDEGGDPQRNQAEQEERIEPVFSVEDGEEGVDVLDPVRVSVDASAGEVLEEVVMTNEEGREVEGELAEGGAAWASTEPLGYGRTYTVAATVDGDTVQRSFTTVVPDIQANVSVAPAEGSVVGVGQTIAVRFGVPVVDRVAAQDMIEVTAEPPVEGAFFWLSDYEVRWRPAEFWDPGTAVQVKVNAYGRGLGGNDYGAADAATSFTIGDRVVATADDATKTMTIERNGEAEMSMPISMGNDRWLTPNGVYIIGEQHEDMVMDSTTYGLSLEDGGYKTPVKYATQMSYSGIYVHGAPWSVWAQGSQNTSHGCINVSIPNAKWFQEHTKRGDVVIVRNTKGEVLSGYDGLGDWNIPWERWKAGNADRSDQ</sequence>
<dbReference type="STRING" id="1437874.CSPHI_03080"/>
<reference evidence="15 16" key="1">
    <citation type="submission" date="2014-08" db="EMBL/GenBank/DDBJ databases">
        <title>Complete genome sequence of Corynebacterium sphenisci CECT 5990(T) (=DSM 44792(T)), isolated from healthy wild penguins.</title>
        <authorList>
            <person name="Ruckert C."/>
            <person name="Albersmeier A."/>
            <person name="Winkler A."/>
            <person name="Kalinowski J."/>
        </authorList>
    </citation>
    <scope>NUCLEOTIDE SEQUENCE [LARGE SCALE GENOMIC DNA]</scope>
    <source>
        <strain evidence="15 16">DSM 44792</strain>
    </source>
</reference>
<dbReference type="Gene3D" id="2.60.40.3710">
    <property type="match status" value="1"/>
</dbReference>
<accession>A0A1L7CWR2</accession>
<dbReference type="PANTHER" id="PTHR30582:SF2">
    <property type="entry name" value="L,D-TRANSPEPTIDASE YCIB-RELATED"/>
    <property type="match status" value="1"/>
</dbReference>
<evidence type="ECO:0000313" key="15">
    <source>
        <dbReference type="EMBL" id="APT90222.1"/>
    </source>
</evidence>
<dbReference type="GO" id="GO:0071972">
    <property type="term" value="F:peptidoglycan L,D-transpeptidase activity"/>
    <property type="evidence" value="ECO:0007669"/>
    <property type="project" value="TreeGrafter"/>
</dbReference>
<comment type="pathway">
    <text evidence="12">Glycan biosynthesis.</text>
</comment>
<dbReference type="UniPathway" id="UPA00219"/>
<evidence type="ECO:0000259" key="14">
    <source>
        <dbReference type="PROSITE" id="PS52029"/>
    </source>
</evidence>
<evidence type="ECO:0000256" key="8">
    <source>
        <dbReference type="ARBA" id="ARBA00023139"/>
    </source>
</evidence>
<keyword evidence="5 13" id="KW-0133">Cell shape</keyword>
<protein>
    <recommendedName>
        <fullName evidence="14">L,D-TPase catalytic domain-containing protein</fullName>
    </recommendedName>
</protein>
<organism evidence="15 16">
    <name type="scientific">Corynebacterium sphenisci DSM 44792</name>
    <dbReference type="NCBI Taxonomy" id="1437874"/>
    <lineage>
        <taxon>Bacteria</taxon>
        <taxon>Bacillati</taxon>
        <taxon>Actinomycetota</taxon>
        <taxon>Actinomycetes</taxon>
        <taxon>Mycobacteriales</taxon>
        <taxon>Corynebacteriaceae</taxon>
        <taxon>Corynebacterium</taxon>
    </lineage>
</organism>
<evidence type="ECO:0000256" key="3">
    <source>
        <dbReference type="ARBA" id="ARBA00022679"/>
    </source>
</evidence>